<dbReference type="AlphaFoldDB" id="A0AAW2P2C1"/>
<sequence length="305" mass="35305">MLQYDKVEFGHVGRGIKEMEERIARCQQGIVDVATSMELQGLWRKLEEYRSKEELMWQKRSKVHWLGDRDRNTKFDHATATTRKTYNAIRRIKDTGVVWRDDIAGIQEVLLDYFRNIFASGHPSDSMLEEALNTMLPKVTTEMNKHLVQTFTEHEVRNVTFSMAPLESLGPDGNLLKPILDVVISSSQTTFIPCRLITDNVLVAFEINQFVESRTRGKDGFFALKLDMSKTYDRVEWHFLRQQNEEGILKVLALLDTPPVYLTCCLLMILWFTAKHGWKQWKQSNESSNCMDGLRSSALGKFYIG</sequence>
<protein>
    <recommendedName>
        <fullName evidence="2">Reverse transcriptase</fullName>
    </recommendedName>
</protein>
<proteinExistence type="predicted"/>
<name>A0AAW2P2C1_SESRA</name>
<reference evidence="1" key="1">
    <citation type="submission" date="2020-06" db="EMBL/GenBank/DDBJ databases">
        <authorList>
            <person name="Li T."/>
            <person name="Hu X."/>
            <person name="Zhang T."/>
            <person name="Song X."/>
            <person name="Zhang H."/>
            <person name="Dai N."/>
            <person name="Sheng W."/>
            <person name="Hou X."/>
            <person name="Wei L."/>
        </authorList>
    </citation>
    <scope>NUCLEOTIDE SEQUENCE</scope>
    <source>
        <strain evidence="1">G02</strain>
        <tissue evidence="1">Leaf</tissue>
    </source>
</reference>
<accession>A0AAW2P2C1</accession>
<organism evidence="1">
    <name type="scientific">Sesamum radiatum</name>
    <name type="common">Black benniseed</name>
    <dbReference type="NCBI Taxonomy" id="300843"/>
    <lineage>
        <taxon>Eukaryota</taxon>
        <taxon>Viridiplantae</taxon>
        <taxon>Streptophyta</taxon>
        <taxon>Embryophyta</taxon>
        <taxon>Tracheophyta</taxon>
        <taxon>Spermatophyta</taxon>
        <taxon>Magnoliopsida</taxon>
        <taxon>eudicotyledons</taxon>
        <taxon>Gunneridae</taxon>
        <taxon>Pentapetalae</taxon>
        <taxon>asterids</taxon>
        <taxon>lamiids</taxon>
        <taxon>Lamiales</taxon>
        <taxon>Pedaliaceae</taxon>
        <taxon>Sesamum</taxon>
    </lineage>
</organism>
<dbReference type="EMBL" id="JACGWJ010000018">
    <property type="protein sequence ID" value="KAL0350237.1"/>
    <property type="molecule type" value="Genomic_DNA"/>
</dbReference>
<evidence type="ECO:0000313" key="1">
    <source>
        <dbReference type="EMBL" id="KAL0350237.1"/>
    </source>
</evidence>
<comment type="caution">
    <text evidence="1">The sequence shown here is derived from an EMBL/GenBank/DDBJ whole genome shotgun (WGS) entry which is preliminary data.</text>
</comment>
<gene>
    <name evidence="1" type="ORF">Sradi_4172900</name>
</gene>
<reference evidence="1" key="2">
    <citation type="journal article" date="2024" name="Plant">
        <title>Genomic evolution and insights into agronomic trait innovations of Sesamum species.</title>
        <authorList>
            <person name="Miao H."/>
            <person name="Wang L."/>
            <person name="Qu L."/>
            <person name="Liu H."/>
            <person name="Sun Y."/>
            <person name="Le M."/>
            <person name="Wang Q."/>
            <person name="Wei S."/>
            <person name="Zheng Y."/>
            <person name="Lin W."/>
            <person name="Duan Y."/>
            <person name="Cao H."/>
            <person name="Xiong S."/>
            <person name="Wang X."/>
            <person name="Wei L."/>
            <person name="Li C."/>
            <person name="Ma Q."/>
            <person name="Ju M."/>
            <person name="Zhao R."/>
            <person name="Li G."/>
            <person name="Mu C."/>
            <person name="Tian Q."/>
            <person name="Mei H."/>
            <person name="Zhang T."/>
            <person name="Gao T."/>
            <person name="Zhang H."/>
        </authorList>
    </citation>
    <scope>NUCLEOTIDE SEQUENCE</scope>
    <source>
        <strain evidence="1">G02</strain>
    </source>
</reference>
<evidence type="ECO:0008006" key="2">
    <source>
        <dbReference type="Google" id="ProtNLM"/>
    </source>
</evidence>